<protein>
    <submittedName>
        <fullName evidence="1">Uncharacterized protein</fullName>
    </submittedName>
</protein>
<proteinExistence type="predicted"/>
<accession>A0A6C0DFW8</accession>
<dbReference type="AlphaFoldDB" id="A0A6C0DFW8"/>
<evidence type="ECO:0000313" key="1">
    <source>
        <dbReference type="EMBL" id="QHT15282.1"/>
    </source>
</evidence>
<organism evidence="1">
    <name type="scientific">viral metagenome</name>
    <dbReference type="NCBI Taxonomy" id="1070528"/>
    <lineage>
        <taxon>unclassified sequences</taxon>
        <taxon>metagenomes</taxon>
        <taxon>organismal metagenomes</taxon>
    </lineage>
</organism>
<name>A0A6C0DFW8_9ZZZZ</name>
<dbReference type="EMBL" id="MN739604">
    <property type="protein sequence ID" value="QHT15282.1"/>
    <property type="molecule type" value="Genomic_DNA"/>
</dbReference>
<reference evidence="1" key="1">
    <citation type="journal article" date="2020" name="Nature">
        <title>Giant virus diversity and host interactions through global metagenomics.</title>
        <authorList>
            <person name="Schulz F."/>
            <person name="Roux S."/>
            <person name="Paez-Espino D."/>
            <person name="Jungbluth S."/>
            <person name="Walsh D.A."/>
            <person name="Denef V.J."/>
            <person name="McMahon K.D."/>
            <person name="Konstantinidis K.T."/>
            <person name="Eloe-Fadrosh E.A."/>
            <person name="Kyrpides N.C."/>
            <person name="Woyke T."/>
        </authorList>
    </citation>
    <scope>NUCLEOTIDE SEQUENCE</scope>
    <source>
        <strain evidence="1">GVMAG-M-3300023174-144</strain>
    </source>
</reference>
<sequence length="83" mass="9577">MRFNIVIDIFNTIIKTRIANITNENLAIKLLEFKKSFIPLPLPAVLFENGFHIDDDADDACDFAELFILSYIYIIKEKAIITK</sequence>